<dbReference type="AlphaFoldDB" id="A0A9R1D4X2"/>
<dbReference type="InterPro" id="IPR051319">
    <property type="entry name" value="Oligoribo/pAp-PDE_c-di-AMP_PDE"/>
</dbReference>
<dbReference type="GO" id="GO:0003676">
    <property type="term" value="F:nucleic acid binding"/>
    <property type="evidence" value="ECO:0007669"/>
    <property type="project" value="InterPro"/>
</dbReference>
<name>A0A9R1D4X2_9EURY</name>
<sequence>MQSEIASEVPAVGREAIETVTRQPELIAVVAAALVFAGGVWWYLRPDSGDRFVDAITDHDRITVLMHPNPDPDAMASAMAVGALARAGGTAASIQYPGQIRHPENRAFETVLDCEFEHVEGIEDLAAETVVLVDHNEPRGFQGADDIVPHAVVDHHPGNGEGAVFTDIRTDRGSCASILTDYVRERGWSNRPDADGQSLTPVLATGLLYGIQSDTTSFTRGCTHAEFDAAAYLFPAADPDSLDRIANPQVDSETLEIKARAITRREIDGSFLVSHVGSVSNLDALPIAAEELIRLEGITAAVITGEHEGTLHISGRSRDDRVHMGKSVSTALNVIPDASAGGHARMGGGQAMLPASAPDCDGQGELRERFFAAMSGEL</sequence>
<evidence type="ECO:0000313" key="5">
    <source>
        <dbReference type="Proteomes" id="UP001139494"/>
    </source>
</evidence>
<comment type="caution">
    <text evidence="4">The sequence shown here is derived from an EMBL/GenBank/DDBJ whole genome shotgun (WGS) entry which is preliminary data.</text>
</comment>
<dbReference type="EMBL" id="JAHLKM010000012">
    <property type="protein sequence ID" value="MCQ4333794.1"/>
    <property type="molecule type" value="Genomic_DNA"/>
</dbReference>
<evidence type="ECO:0000259" key="2">
    <source>
        <dbReference type="Pfam" id="PF01368"/>
    </source>
</evidence>
<accession>A0A9R1D4X2</accession>
<dbReference type="InterPro" id="IPR003156">
    <property type="entry name" value="DHHA1_dom"/>
</dbReference>
<dbReference type="InterPro" id="IPR001667">
    <property type="entry name" value="DDH_dom"/>
</dbReference>
<dbReference type="PANTHER" id="PTHR47618:SF1">
    <property type="entry name" value="BIFUNCTIONAL OLIGORIBONUCLEASE AND PAP PHOSPHATASE NRNA"/>
    <property type="match status" value="1"/>
</dbReference>
<gene>
    <name evidence="4" type="ORF">KM295_09935</name>
</gene>
<proteinExistence type="predicted"/>
<feature type="domain" description="DDH" evidence="2">
    <location>
        <begin position="61"/>
        <end position="211"/>
    </location>
</feature>
<dbReference type="Pfam" id="PF02272">
    <property type="entry name" value="DHHA1"/>
    <property type="match status" value="1"/>
</dbReference>
<reference evidence="4" key="1">
    <citation type="journal article" date="2023" name="Front. Microbiol.">
        <title>Genomic-based phylogenetic and metabolic analyses of the genus Natronomonas, and description of Natronomonas aquatica sp. nov.</title>
        <authorList>
            <person name="Garcia-Roldan A."/>
            <person name="Duran-Viseras A."/>
            <person name="de la Haba R.R."/>
            <person name="Corral P."/>
            <person name="Sanchez-Porro C."/>
            <person name="Ventosa A."/>
        </authorList>
    </citation>
    <scope>NUCLEOTIDE SEQUENCE</scope>
    <source>
        <strain evidence="4">F2-12</strain>
    </source>
</reference>
<dbReference type="Gene3D" id="3.90.1640.10">
    <property type="entry name" value="inorganic pyrophosphatase (n-terminal core)"/>
    <property type="match status" value="1"/>
</dbReference>
<keyword evidence="5" id="KW-1185">Reference proteome</keyword>
<dbReference type="RefSeq" id="WP_256029819.1">
    <property type="nucleotide sequence ID" value="NZ_JAHLKM010000012.1"/>
</dbReference>
<dbReference type="Proteomes" id="UP001139494">
    <property type="component" value="Unassembled WGS sequence"/>
</dbReference>
<dbReference type="Pfam" id="PF01368">
    <property type="entry name" value="DHH"/>
    <property type="match status" value="1"/>
</dbReference>
<dbReference type="SUPFAM" id="SSF64182">
    <property type="entry name" value="DHH phosphoesterases"/>
    <property type="match status" value="1"/>
</dbReference>
<keyword evidence="1" id="KW-0472">Membrane</keyword>
<evidence type="ECO:0000259" key="3">
    <source>
        <dbReference type="Pfam" id="PF02272"/>
    </source>
</evidence>
<evidence type="ECO:0000256" key="1">
    <source>
        <dbReference type="SAM" id="Phobius"/>
    </source>
</evidence>
<keyword evidence="1" id="KW-0812">Transmembrane</keyword>
<evidence type="ECO:0000313" key="4">
    <source>
        <dbReference type="EMBL" id="MCQ4333794.1"/>
    </source>
</evidence>
<feature type="domain" description="DHHA1" evidence="3">
    <location>
        <begin position="269"/>
        <end position="351"/>
    </location>
</feature>
<dbReference type="InterPro" id="IPR038763">
    <property type="entry name" value="DHH_sf"/>
</dbReference>
<protein>
    <submittedName>
        <fullName evidence="4">DHH family phosphoesterase</fullName>
    </submittedName>
</protein>
<keyword evidence="1" id="KW-1133">Transmembrane helix</keyword>
<organism evidence="4 5">
    <name type="scientific">Natronomonas aquatica</name>
    <dbReference type="NCBI Taxonomy" id="2841590"/>
    <lineage>
        <taxon>Archaea</taxon>
        <taxon>Methanobacteriati</taxon>
        <taxon>Methanobacteriota</taxon>
        <taxon>Stenosarchaea group</taxon>
        <taxon>Halobacteria</taxon>
        <taxon>Halobacteriales</taxon>
        <taxon>Natronomonadaceae</taxon>
        <taxon>Natronomonas</taxon>
    </lineage>
</organism>
<feature type="transmembrane region" description="Helical" evidence="1">
    <location>
        <begin position="26"/>
        <end position="44"/>
    </location>
</feature>
<dbReference type="PANTHER" id="PTHR47618">
    <property type="entry name" value="BIFUNCTIONAL OLIGORIBONUCLEASE AND PAP PHOSPHATASE NRNA"/>
    <property type="match status" value="1"/>
</dbReference>